<keyword evidence="8" id="KW-1185">Reference proteome</keyword>
<dbReference type="SMART" id="SM01416">
    <property type="entry name" value="Ribosomal_L19e"/>
    <property type="match status" value="1"/>
</dbReference>
<dbReference type="GO" id="GO:0006412">
    <property type="term" value="P:translation"/>
    <property type="evidence" value="ECO:0007669"/>
    <property type="project" value="InterPro"/>
</dbReference>
<dbReference type="Gene3D" id="1.10.1650.10">
    <property type="match status" value="1"/>
</dbReference>
<evidence type="ECO:0000256" key="3">
    <source>
        <dbReference type="ARBA" id="ARBA00023274"/>
    </source>
</evidence>
<gene>
    <name evidence="7" type="ORF">OLEA9_A002696</name>
</gene>
<dbReference type="GO" id="GO:0022625">
    <property type="term" value="C:cytosolic large ribosomal subunit"/>
    <property type="evidence" value="ECO:0007669"/>
    <property type="project" value="InterPro"/>
</dbReference>
<evidence type="ECO:0000256" key="5">
    <source>
        <dbReference type="SAM" id="MobiDB-lite"/>
    </source>
</evidence>
<proteinExistence type="inferred from homology"/>
<dbReference type="OrthoDB" id="5407653at2759"/>
<evidence type="ECO:0000313" key="7">
    <source>
        <dbReference type="EMBL" id="CAA2959324.1"/>
    </source>
</evidence>
<feature type="region of interest" description="Disordered" evidence="5">
    <location>
        <begin position="149"/>
        <end position="170"/>
    </location>
</feature>
<accession>A0A8S0PZ23</accession>
<dbReference type="GO" id="GO:0003735">
    <property type="term" value="F:structural constituent of ribosome"/>
    <property type="evidence" value="ECO:0007669"/>
    <property type="project" value="InterPro"/>
</dbReference>
<dbReference type="InterPro" id="IPR033935">
    <property type="entry name" value="Ribosomal_eL19_euk"/>
</dbReference>
<feature type="region of interest" description="Disordered" evidence="5">
    <location>
        <begin position="60"/>
        <end position="84"/>
    </location>
</feature>
<evidence type="ECO:0000313" key="8">
    <source>
        <dbReference type="Proteomes" id="UP000594638"/>
    </source>
</evidence>
<dbReference type="AlphaFoldDB" id="A0A8S0PZ23"/>
<dbReference type="InterPro" id="IPR035970">
    <property type="entry name" value="60S_ribosomal_eL19_sf"/>
</dbReference>
<dbReference type="InterPro" id="IPR057260">
    <property type="entry name" value="Ribosomal_L19e_C"/>
</dbReference>
<evidence type="ECO:0000259" key="6">
    <source>
        <dbReference type="SMART" id="SM01416"/>
    </source>
</evidence>
<dbReference type="SUPFAM" id="SSF48140">
    <property type="entry name" value="Ribosomal protein L19 (L19e)"/>
    <property type="match status" value="1"/>
</dbReference>
<dbReference type="FunFam" id="1.10.1200.240:FF:000001">
    <property type="entry name" value="Ribosomal protein L19"/>
    <property type="match status" value="1"/>
</dbReference>
<dbReference type="Gene3D" id="1.10.1200.240">
    <property type="match status" value="1"/>
</dbReference>
<dbReference type="NCBIfam" id="NF006343">
    <property type="entry name" value="PRK08570.1"/>
    <property type="match status" value="1"/>
</dbReference>
<sequence>MVSLRVQKRLAASILKCGKGKIWVDPNETIHISMANSRMSTRELIKDGYIIKKPIKLHSRSRARQAMEEKRKGRHSGYGKRRGTREARLPTKILWMRRIRVLRRLVHRYRDSDKIDKYMYHDLYVKVKGNVFKNKRILMENIHKLKSSRSREKTLQDQLKTRIKPPHIER</sequence>
<feature type="compositionally biased region" description="Basic residues" evidence="5">
    <location>
        <begin position="72"/>
        <end position="83"/>
    </location>
</feature>
<name>A0A8S0PZ23_OLEEU</name>
<organism evidence="7 8">
    <name type="scientific">Olea europaea subsp. europaea</name>
    <dbReference type="NCBI Taxonomy" id="158383"/>
    <lineage>
        <taxon>Eukaryota</taxon>
        <taxon>Viridiplantae</taxon>
        <taxon>Streptophyta</taxon>
        <taxon>Embryophyta</taxon>
        <taxon>Tracheophyta</taxon>
        <taxon>Spermatophyta</taxon>
        <taxon>Magnoliopsida</taxon>
        <taxon>eudicotyledons</taxon>
        <taxon>Gunneridae</taxon>
        <taxon>Pentapetalae</taxon>
        <taxon>asterids</taxon>
        <taxon>lamiids</taxon>
        <taxon>Lamiales</taxon>
        <taxon>Oleaceae</taxon>
        <taxon>Oleeae</taxon>
        <taxon>Olea</taxon>
    </lineage>
</organism>
<feature type="compositionally biased region" description="Basic residues" evidence="5">
    <location>
        <begin position="161"/>
        <end position="170"/>
    </location>
</feature>
<dbReference type="Pfam" id="PF01280">
    <property type="entry name" value="Ribosomal_L19e"/>
    <property type="match status" value="1"/>
</dbReference>
<evidence type="ECO:0000256" key="4">
    <source>
        <dbReference type="RuleBase" id="RU000574"/>
    </source>
</evidence>
<keyword evidence="2 4" id="KW-0689">Ribosomal protein</keyword>
<dbReference type="Proteomes" id="UP000594638">
    <property type="component" value="Unassembled WGS sequence"/>
</dbReference>
<dbReference type="Gramene" id="OE9A002696T1">
    <property type="protein sequence ID" value="OE9A002696C1"/>
    <property type="gene ID" value="OE9A002696"/>
</dbReference>
<dbReference type="InterPro" id="IPR015972">
    <property type="entry name" value="Ribosomal_eL19_dom1"/>
</dbReference>
<dbReference type="InterPro" id="IPR039547">
    <property type="entry name" value="Ribosomal_eL19"/>
</dbReference>
<keyword evidence="3 4" id="KW-0687">Ribonucleoprotein</keyword>
<dbReference type="InterPro" id="IPR000196">
    <property type="entry name" value="Ribosomal_eL19_dom"/>
</dbReference>
<dbReference type="EMBL" id="CACTIH010000317">
    <property type="protein sequence ID" value="CAA2959324.1"/>
    <property type="molecule type" value="Genomic_DNA"/>
</dbReference>
<dbReference type="InterPro" id="IPR023638">
    <property type="entry name" value="Ribosomal_eL19_CS"/>
</dbReference>
<dbReference type="GO" id="GO:0003729">
    <property type="term" value="F:mRNA binding"/>
    <property type="evidence" value="ECO:0007669"/>
    <property type="project" value="UniProtKB-ARBA"/>
</dbReference>
<comment type="caution">
    <text evidence="7">The sequence shown here is derived from an EMBL/GenBank/DDBJ whole genome shotgun (WGS) entry which is preliminary data.</text>
</comment>
<evidence type="ECO:0000256" key="1">
    <source>
        <dbReference type="ARBA" id="ARBA00011082"/>
    </source>
</evidence>
<reference evidence="7 8" key="1">
    <citation type="submission" date="2019-12" db="EMBL/GenBank/DDBJ databases">
        <authorList>
            <person name="Alioto T."/>
            <person name="Alioto T."/>
            <person name="Gomez Garrido J."/>
        </authorList>
    </citation>
    <scope>NUCLEOTIDE SEQUENCE [LARGE SCALE GENOMIC DNA]</scope>
</reference>
<comment type="similarity">
    <text evidence="1 4">Belongs to the eukaryotic ribosomal protein eL19 family.</text>
</comment>
<dbReference type="PROSITE" id="PS00526">
    <property type="entry name" value="RIBOSOMAL_L19E"/>
    <property type="match status" value="1"/>
</dbReference>
<dbReference type="InterPro" id="IPR057259">
    <property type="entry name" value="Ribosomal_L19e"/>
</dbReference>
<feature type="domain" description="Large ribosomal subunit protein eL19" evidence="6">
    <location>
        <begin position="3"/>
        <end position="146"/>
    </location>
</feature>
<dbReference type="Pfam" id="PF25476">
    <property type="entry name" value="Ribosomal_L19e_C"/>
    <property type="match status" value="1"/>
</dbReference>
<dbReference type="CDD" id="cd01417">
    <property type="entry name" value="Ribosomal_L19e_E"/>
    <property type="match status" value="1"/>
</dbReference>
<dbReference type="PANTHER" id="PTHR10722">
    <property type="entry name" value="60S RIBOSOMAL PROTEIN L19"/>
    <property type="match status" value="1"/>
</dbReference>
<protein>
    <recommendedName>
        <fullName evidence="4">Ribosomal protein L19</fullName>
    </recommendedName>
</protein>
<dbReference type="FunFam" id="1.10.1650.10:FF:000001">
    <property type="entry name" value="Ribosomal protein L19"/>
    <property type="match status" value="1"/>
</dbReference>
<evidence type="ECO:0000256" key="2">
    <source>
        <dbReference type="ARBA" id="ARBA00022980"/>
    </source>
</evidence>